<dbReference type="EMBL" id="AHKH01000158">
    <property type="protein sequence ID" value="EHQ59271.1"/>
    <property type="molecule type" value="Genomic_DNA"/>
</dbReference>
<accession>H3SNT1</accession>
<evidence type="ECO:0000313" key="3">
    <source>
        <dbReference type="EMBL" id="EHQ59271.1"/>
    </source>
</evidence>
<dbReference type="GO" id="GO:0003824">
    <property type="term" value="F:catalytic activity"/>
    <property type="evidence" value="ECO:0007669"/>
    <property type="project" value="UniProtKB-ARBA"/>
</dbReference>
<dbReference type="InterPro" id="IPR024726">
    <property type="entry name" value="FhuF_C"/>
</dbReference>
<dbReference type="STRING" id="1131935.PDENDC454_26158"/>
<dbReference type="Proteomes" id="UP000003900">
    <property type="component" value="Unassembled WGS sequence"/>
</dbReference>
<evidence type="ECO:0000259" key="1">
    <source>
        <dbReference type="Pfam" id="PF06276"/>
    </source>
</evidence>
<gene>
    <name evidence="3" type="ORF">PDENDC454_26158</name>
</gene>
<comment type="caution">
    <text evidence="3">The sequence shown here is derived from an EMBL/GenBank/DDBJ whole genome shotgun (WGS) entry which is preliminary data.</text>
</comment>
<organism evidence="3 4">
    <name type="scientific">Paenibacillus dendritiformis C454</name>
    <dbReference type="NCBI Taxonomy" id="1131935"/>
    <lineage>
        <taxon>Bacteria</taxon>
        <taxon>Bacillati</taxon>
        <taxon>Bacillota</taxon>
        <taxon>Bacilli</taxon>
        <taxon>Bacillales</taxon>
        <taxon>Paenibacillaceae</taxon>
        <taxon>Paenibacillus</taxon>
    </lineage>
</organism>
<name>H3SNT1_9BACL</name>
<evidence type="ECO:0000259" key="2">
    <source>
        <dbReference type="Pfam" id="PF11575"/>
    </source>
</evidence>
<dbReference type="Pfam" id="PF06276">
    <property type="entry name" value="FhuF"/>
    <property type="match status" value="1"/>
</dbReference>
<dbReference type="InterPro" id="IPR022770">
    <property type="entry name" value="IucA/IucC-like_C"/>
</dbReference>
<proteinExistence type="predicted"/>
<dbReference type="RefSeq" id="WP_006679706.1">
    <property type="nucleotide sequence ID" value="NZ_AHKH01000158.1"/>
</dbReference>
<reference evidence="3 4" key="1">
    <citation type="journal article" date="2012" name="J. Bacteriol.">
        <title>Genome Sequence of the Pattern-Forming Social Bacterium Paenibacillus dendritiformis C454 Chiral Morphotype.</title>
        <authorList>
            <person name="Sirota-Madi A."/>
            <person name="Olender T."/>
            <person name="Helman Y."/>
            <person name="Brainis I."/>
            <person name="Finkelshtein A."/>
            <person name="Roth D."/>
            <person name="Hagai E."/>
            <person name="Leshkowitz D."/>
            <person name="Brodsky L."/>
            <person name="Galatenko V."/>
            <person name="Nikolaev V."/>
            <person name="Gutnick D.L."/>
            <person name="Lancet D."/>
            <person name="Ben-Jacob E."/>
        </authorList>
    </citation>
    <scope>NUCLEOTIDE SEQUENCE [LARGE SCALE GENOMIC DNA]</scope>
    <source>
        <strain evidence="3 4">C454</strain>
    </source>
</reference>
<dbReference type="PATRIC" id="fig|1131935.3.peg.5421"/>
<feature type="domain" description="Aerobactin siderophore biosynthesis IucA/IucC-like C-terminal" evidence="1">
    <location>
        <begin position="65"/>
        <end position="186"/>
    </location>
</feature>
<dbReference type="AlphaFoldDB" id="H3SNT1"/>
<feature type="domain" description="Ferric siderophore reductase C-terminal" evidence="2">
    <location>
        <begin position="228"/>
        <end position="248"/>
    </location>
</feature>
<keyword evidence="4" id="KW-1185">Reference proteome</keyword>
<evidence type="ECO:0000313" key="4">
    <source>
        <dbReference type="Proteomes" id="UP000003900"/>
    </source>
</evidence>
<dbReference type="OrthoDB" id="2819999at2"/>
<sequence length="262" mass="30144">MFREQQPCWEDMFRIRAPLDRERAAKSERVALSKEELLTEAGIRRLLREAKRLYRCADEKVAASLLMKRYAHPLAGGGMHAFSRLGQLLDPDKWSFTLILDASGDIHVLGEPELEPCWGEPRSLARERQIELLFKGHFNRLFQLMNQVSGISIKVLWANVANVLEYYYDLWATEAHTTAQELLLQEDRDGVLHEAAGALYGQYEANPLAFTYTVIPHPAQDGNMLRIREVCCLKFRSEQGLHCTTCPHITERQRADICKLYQ</sequence>
<protein>
    <submittedName>
        <fullName evidence="3">Ferric iron reductase</fullName>
    </submittedName>
</protein>
<dbReference type="Pfam" id="PF11575">
    <property type="entry name" value="FhuF_C"/>
    <property type="match status" value="1"/>
</dbReference>